<feature type="compositionally biased region" description="Basic residues" evidence="1">
    <location>
        <begin position="20"/>
        <end position="30"/>
    </location>
</feature>
<evidence type="ECO:0000313" key="2">
    <source>
        <dbReference type="EMBL" id="MBX63471.1"/>
    </source>
</evidence>
<protein>
    <submittedName>
        <fullName evidence="2">Uncharacterized protein</fullName>
    </submittedName>
</protein>
<name>A0A2P2Q914_RHIMU</name>
<dbReference type="AlphaFoldDB" id="A0A2P2Q914"/>
<proteinExistence type="predicted"/>
<dbReference type="EMBL" id="GGEC01082987">
    <property type="protein sequence ID" value="MBX63471.1"/>
    <property type="molecule type" value="Transcribed_RNA"/>
</dbReference>
<organism evidence="2">
    <name type="scientific">Rhizophora mucronata</name>
    <name type="common">Asiatic mangrove</name>
    <dbReference type="NCBI Taxonomy" id="61149"/>
    <lineage>
        <taxon>Eukaryota</taxon>
        <taxon>Viridiplantae</taxon>
        <taxon>Streptophyta</taxon>
        <taxon>Embryophyta</taxon>
        <taxon>Tracheophyta</taxon>
        <taxon>Spermatophyta</taxon>
        <taxon>Magnoliopsida</taxon>
        <taxon>eudicotyledons</taxon>
        <taxon>Gunneridae</taxon>
        <taxon>Pentapetalae</taxon>
        <taxon>rosids</taxon>
        <taxon>fabids</taxon>
        <taxon>Malpighiales</taxon>
        <taxon>Rhizophoraceae</taxon>
        <taxon>Rhizophora</taxon>
    </lineage>
</organism>
<sequence length="30" mass="3394">MQIVSAPAEQGQTKPLISSRRTKKKFTQFS</sequence>
<feature type="region of interest" description="Disordered" evidence="1">
    <location>
        <begin position="1"/>
        <end position="30"/>
    </location>
</feature>
<reference evidence="2" key="1">
    <citation type="submission" date="2018-02" db="EMBL/GenBank/DDBJ databases">
        <title>Rhizophora mucronata_Transcriptome.</title>
        <authorList>
            <person name="Meera S.P."/>
            <person name="Sreeshan A."/>
            <person name="Augustine A."/>
        </authorList>
    </citation>
    <scope>NUCLEOTIDE SEQUENCE</scope>
    <source>
        <tissue evidence="2">Leaf</tissue>
    </source>
</reference>
<accession>A0A2P2Q914</accession>
<evidence type="ECO:0000256" key="1">
    <source>
        <dbReference type="SAM" id="MobiDB-lite"/>
    </source>
</evidence>